<keyword evidence="2" id="KW-1185">Reference proteome</keyword>
<evidence type="ECO:0000313" key="1">
    <source>
        <dbReference type="EMBL" id="TQV76512.1"/>
    </source>
</evidence>
<sequence length="210" mass="23196">MNNLLSQNKPINFLITMGLCLLLATNLGCKKKDLQTLGAIIAIGIAAKVIYDMTIEHETQQVTNEKEVVNKYKKEHKKLPKEPTIIAYQSNLQPGSIVNPGDKVTVVSSLEVVRGEATNQMKIEEKIVIYDNEDSSKEIKSLTKVVNAETGRSGEFANEFKFTLPKGMPQGVYPIKTVVIIDGKESTPVETQMQLVMNFEATQEALVASL</sequence>
<evidence type="ECO:0000313" key="2">
    <source>
        <dbReference type="Proteomes" id="UP000317839"/>
    </source>
</evidence>
<dbReference type="RefSeq" id="WP_142887872.1">
    <property type="nucleotide sequence ID" value="NZ_VIKR01000001.1"/>
</dbReference>
<name>A0A545TH01_9GAMM</name>
<dbReference type="Proteomes" id="UP000317839">
    <property type="component" value="Unassembled WGS sequence"/>
</dbReference>
<organism evidence="1 2">
    <name type="scientific">Aliikangiella marina</name>
    <dbReference type="NCBI Taxonomy" id="1712262"/>
    <lineage>
        <taxon>Bacteria</taxon>
        <taxon>Pseudomonadati</taxon>
        <taxon>Pseudomonadota</taxon>
        <taxon>Gammaproteobacteria</taxon>
        <taxon>Oceanospirillales</taxon>
        <taxon>Pleioneaceae</taxon>
        <taxon>Aliikangiella</taxon>
    </lineage>
</organism>
<dbReference type="OrthoDB" id="5730448at2"/>
<dbReference type="EMBL" id="VIKR01000001">
    <property type="protein sequence ID" value="TQV76512.1"/>
    <property type="molecule type" value="Genomic_DNA"/>
</dbReference>
<protein>
    <submittedName>
        <fullName evidence="1">Uncharacterized protein</fullName>
    </submittedName>
</protein>
<accession>A0A545TH01</accession>
<reference evidence="1 2" key="1">
    <citation type="submission" date="2019-06" db="EMBL/GenBank/DDBJ databases">
        <title>Draft genome of Aliikangiella marina GYP-15.</title>
        <authorList>
            <person name="Wang G."/>
        </authorList>
    </citation>
    <scope>NUCLEOTIDE SEQUENCE [LARGE SCALE GENOMIC DNA]</scope>
    <source>
        <strain evidence="1 2">GYP-15</strain>
    </source>
</reference>
<dbReference type="AlphaFoldDB" id="A0A545TH01"/>
<proteinExistence type="predicted"/>
<gene>
    <name evidence="1" type="ORF">FLL45_00690</name>
</gene>
<comment type="caution">
    <text evidence="1">The sequence shown here is derived from an EMBL/GenBank/DDBJ whole genome shotgun (WGS) entry which is preliminary data.</text>
</comment>